<comment type="caution">
    <text evidence="2">The sequence shown here is derived from an EMBL/GenBank/DDBJ whole genome shotgun (WGS) entry which is preliminary data.</text>
</comment>
<dbReference type="Gene3D" id="3.40.50.10140">
    <property type="entry name" value="Toll/interleukin-1 receptor homology (TIR) domain"/>
    <property type="match status" value="1"/>
</dbReference>
<name>J1RRS5_9ACTN</name>
<dbReference type="STRING" id="1160718.SU9_09719"/>
<evidence type="ECO:0000313" key="2">
    <source>
        <dbReference type="EMBL" id="EJJ07169.1"/>
    </source>
</evidence>
<proteinExistence type="predicted"/>
<evidence type="ECO:0000259" key="1">
    <source>
        <dbReference type="PROSITE" id="PS50104"/>
    </source>
</evidence>
<dbReference type="PROSITE" id="PS50104">
    <property type="entry name" value="TIR"/>
    <property type="match status" value="1"/>
</dbReference>
<dbReference type="AlphaFoldDB" id="J1RRS5"/>
<reference evidence="2" key="1">
    <citation type="journal article" date="2012" name="J. Bacteriol.">
        <title>Genome Sequence of Streptomyces auratus Strain AGR0001, a Phoslactomycin-Producing Actinomycete.</title>
        <authorList>
            <person name="Han X."/>
            <person name="Li M."/>
            <person name="Ding Z."/>
            <person name="Zhao J."/>
            <person name="Ji K."/>
            <person name="Wen M."/>
            <person name="Lu T."/>
        </authorList>
    </citation>
    <scope>NUCLEOTIDE SEQUENCE [LARGE SCALE GENOMIC DNA]</scope>
    <source>
        <strain evidence="2">AGR0001</strain>
    </source>
</reference>
<dbReference type="eggNOG" id="COG2944">
    <property type="taxonomic scope" value="Bacteria"/>
</dbReference>
<dbReference type="Pfam" id="PF13676">
    <property type="entry name" value="TIR_2"/>
    <property type="match status" value="1"/>
</dbReference>
<dbReference type="InterPro" id="IPR000157">
    <property type="entry name" value="TIR_dom"/>
</dbReference>
<dbReference type="GO" id="GO:0007165">
    <property type="term" value="P:signal transduction"/>
    <property type="evidence" value="ECO:0007669"/>
    <property type="project" value="InterPro"/>
</dbReference>
<dbReference type="EMBL" id="AJGV01000067">
    <property type="protein sequence ID" value="EJJ07169.1"/>
    <property type="molecule type" value="Genomic_DNA"/>
</dbReference>
<dbReference type="PATRIC" id="fig|1160718.3.peg.1963"/>
<accession>J1RRS5</accession>
<gene>
    <name evidence="2" type="ORF">SU9_09719</name>
</gene>
<dbReference type="HOGENOM" id="CLU_863089_0_0_11"/>
<sequence length="322" mass="35325">MSNWHASNSSEWTPVGDRLLTGHGGGMGPYAASYAVDLADRPMLNGSVSADIRLTERRSTGAGLVCRADLAWTFVAFYTAPQEAADETTVARFGVFREGLLIPLAQLQEPVRLSRGYNHFTLEFFAGRMRGEIRAEDRTYELTARCPHVPFPGHAGLVKFYGAGVLAKSWSVEQTRMPIVSAASRPAREKSKWDVFLCHTSDTKAEVKGLAKALAARGLTYWLDSEQIKPGDSVPGKINEGLGDSRYLLACISESSQGEWVTAEYGGVLSRELSGESSTRIIPVLLADVEPRHIPILLRGKRYITSANKTECDEFISFLLSH</sequence>
<dbReference type="InterPro" id="IPR035897">
    <property type="entry name" value="Toll_tir_struct_dom_sf"/>
</dbReference>
<organism evidence="2">
    <name type="scientific">Streptomyces auratus AGR0001</name>
    <dbReference type="NCBI Taxonomy" id="1160718"/>
    <lineage>
        <taxon>Bacteria</taxon>
        <taxon>Bacillati</taxon>
        <taxon>Actinomycetota</taxon>
        <taxon>Actinomycetes</taxon>
        <taxon>Kitasatosporales</taxon>
        <taxon>Streptomycetaceae</taxon>
        <taxon>Streptomyces</taxon>
    </lineage>
</organism>
<dbReference type="SUPFAM" id="SSF52200">
    <property type="entry name" value="Toll/Interleukin receptor TIR domain"/>
    <property type="match status" value="1"/>
</dbReference>
<protein>
    <recommendedName>
        <fullName evidence="1">TIR domain-containing protein</fullName>
    </recommendedName>
</protein>
<feature type="domain" description="TIR" evidence="1">
    <location>
        <begin position="191"/>
        <end position="322"/>
    </location>
</feature>